<organism evidence="1 2">
    <name type="scientific">Crateriforma conspicua</name>
    <dbReference type="NCBI Taxonomy" id="2527996"/>
    <lineage>
        <taxon>Bacteria</taxon>
        <taxon>Pseudomonadati</taxon>
        <taxon>Planctomycetota</taxon>
        <taxon>Planctomycetia</taxon>
        <taxon>Planctomycetales</taxon>
        <taxon>Planctomycetaceae</taxon>
        <taxon>Crateriforma</taxon>
    </lineage>
</organism>
<gene>
    <name evidence="1" type="ORF">Pan14r_05590</name>
</gene>
<evidence type="ECO:0000313" key="2">
    <source>
        <dbReference type="Proteomes" id="UP000317238"/>
    </source>
</evidence>
<reference evidence="1 2" key="1">
    <citation type="submission" date="2019-02" db="EMBL/GenBank/DDBJ databases">
        <title>Deep-cultivation of Planctomycetes and their phenomic and genomic characterization uncovers novel biology.</title>
        <authorList>
            <person name="Wiegand S."/>
            <person name="Jogler M."/>
            <person name="Boedeker C."/>
            <person name="Pinto D."/>
            <person name="Vollmers J."/>
            <person name="Rivas-Marin E."/>
            <person name="Kohn T."/>
            <person name="Peeters S.H."/>
            <person name="Heuer A."/>
            <person name="Rast P."/>
            <person name="Oberbeckmann S."/>
            <person name="Bunk B."/>
            <person name="Jeske O."/>
            <person name="Meyerdierks A."/>
            <person name="Storesund J.E."/>
            <person name="Kallscheuer N."/>
            <person name="Luecker S."/>
            <person name="Lage O.M."/>
            <person name="Pohl T."/>
            <person name="Merkel B.J."/>
            <person name="Hornburger P."/>
            <person name="Mueller R.-W."/>
            <person name="Bruemmer F."/>
            <person name="Labrenz M."/>
            <person name="Spormann A.M."/>
            <person name="Op Den Camp H."/>
            <person name="Overmann J."/>
            <person name="Amann R."/>
            <person name="Jetten M.S.M."/>
            <person name="Mascher T."/>
            <person name="Medema M.H."/>
            <person name="Devos D.P."/>
            <person name="Kaster A.-K."/>
            <person name="Ovreas L."/>
            <person name="Rohde M."/>
            <person name="Galperin M.Y."/>
            <person name="Jogler C."/>
        </authorList>
    </citation>
    <scope>NUCLEOTIDE SEQUENCE [LARGE SCALE GENOMIC DNA]</scope>
    <source>
        <strain evidence="1 2">Pan14r</strain>
    </source>
</reference>
<keyword evidence="2" id="KW-1185">Reference proteome</keyword>
<comment type="caution">
    <text evidence="1">The sequence shown here is derived from an EMBL/GenBank/DDBJ whole genome shotgun (WGS) entry which is preliminary data.</text>
</comment>
<sequence length="96" mass="10971">MRLTNSLRRPAIRRRLMLGIAVTVLATIWLVVLPAVAKRPAVRQRVQWLKSEGIDPSAMYYTELDRMEWILQQRRAEELAGRSTGFPPATIQPTGE</sequence>
<proteinExistence type="predicted"/>
<evidence type="ECO:0000313" key="1">
    <source>
        <dbReference type="EMBL" id="TWT68315.1"/>
    </source>
</evidence>
<dbReference type="RefSeq" id="WP_196784728.1">
    <property type="nucleotide sequence ID" value="NZ_CP036319.1"/>
</dbReference>
<dbReference type="AlphaFoldDB" id="A0A5C5Y241"/>
<dbReference type="Proteomes" id="UP000317238">
    <property type="component" value="Unassembled WGS sequence"/>
</dbReference>
<dbReference type="EMBL" id="SJPL01000001">
    <property type="protein sequence ID" value="TWT68315.1"/>
    <property type="molecule type" value="Genomic_DNA"/>
</dbReference>
<protein>
    <submittedName>
        <fullName evidence="1">Uncharacterized protein</fullName>
    </submittedName>
</protein>
<accession>A0A5C5Y241</accession>
<name>A0A5C5Y241_9PLAN</name>